<dbReference type="RefSeq" id="WP_008319935.1">
    <property type="nucleotide sequence ID" value="NZ_AOLN01000011.1"/>
</dbReference>
<keyword evidence="3" id="KW-1185">Reference proteome</keyword>
<dbReference type="AlphaFoldDB" id="M0IGY0"/>
<dbReference type="Gene3D" id="3.30.530.20">
    <property type="match status" value="1"/>
</dbReference>
<dbReference type="CDD" id="cd07822">
    <property type="entry name" value="SRPBCC_4"/>
    <property type="match status" value="1"/>
</dbReference>
<gene>
    <name evidence="2" type="ORF">C440_08502</name>
</gene>
<dbReference type="InterPro" id="IPR019587">
    <property type="entry name" value="Polyketide_cyclase/dehydratase"/>
</dbReference>
<reference evidence="2 3" key="1">
    <citation type="journal article" date="2014" name="PLoS Genet.">
        <title>Phylogenetically driven sequencing of extremely halophilic archaea reveals strategies for static and dynamic osmo-response.</title>
        <authorList>
            <person name="Becker E.A."/>
            <person name="Seitzer P.M."/>
            <person name="Tritt A."/>
            <person name="Larsen D."/>
            <person name="Krusor M."/>
            <person name="Yao A.I."/>
            <person name="Wu D."/>
            <person name="Madern D."/>
            <person name="Eisen J.A."/>
            <person name="Darling A.E."/>
            <person name="Facciotti M.T."/>
        </authorList>
    </citation>
    <scope>NUCLEOTIDE SEQUENCE [LARGE SCALE GENOMIC DNA]</scope>
    <source>
        <strain evidence="2 3">ATCC BAA-1512</strain>
    </source>
</reference>
<evidence type="ECO:0000256" key="1">
    <source>
        <dbReference type="SAM" id="MobiDB-lite"/>
    </source>
</evidence>
<sequence length="170" mass="19191">MTHEITTSIDIDAPPARVWEVLVDFDHYPEWNPFMRIAGRPNEGATLTVHLMPPGGRESVFEPDVVRCEKHRELAWVGHLVVSGLFDGEHRFHLEPLDGGERTRFEHTEAFTGLLSGPLLWYMGDETRAGFVAMNEGLKTRVEGVVAAERRDENGSAVEGQEVDEREVDR</sequence>
<dbReference type="OrthoDB" id="66844at2157"/>
<dbReference type="PANTHER" id="PTHR36166:SF1">
    <property type="entry name" value="SRPBCC DOMAIN-CONTAINING PROTEIN"/>
    <property type="match status" value="1"/>
</dbReference>
<evidence type="ECO:0000313" key="2">
    <source>
        <dbReference type="EMBL" id="ELZ95103.1"/>
    </source>
</evidence>
<protein>
    <submittedName>
        <fullName evidence="2">Cyclase/dehydrase</fullName>
    </submittedName>
</protein>
<organism evidence="2 3">
    <name type="scientific">Haloferax mucosum ATCC BAA-1512</name>
    <dbReference type="NCBI Taxonomy" id="662479"/>
    <lineage>
        <taxon>Archaea</taxon>
        <taxon>Methanobacteriati</taxon>
        <taxon>Methanobacteriota</taxon>
        <taxon>Stenosarchaea group</taxon>
        <taxon>Halobacteria</taxon>
        <taxon>Halobacteriales</taxon>
        <taxon>Haloferacaceae</taxon>
        <taxon>Haloferax</taxon>
    </lineage>
</organism>
<dbReference type="PATRIC" id="fig|662479.7.peg.1716"/>
<dbReference type="SUPFAM" id="SSF55961">
    <property type="entry name" value="Bet v1-like"/>
    <property type="match status" value="1"/>
</dbReference>
<accession>M0IGY0</accession>
<feature type="compositionally biased region" description="Acidic residues" evidence="1">
    <location>
        <begin position="161"/>
        <end position="170"/>
    </location>
</feature>
<comment type="caution">
    <text evidence="2">The sequence shown here is derived from an EMBL/GenBank/DDBJ whole genome shotgun (WGS) entry which is preliminary data.</text>
</comment>
<evidence type="ECO:0000313" key="3">
    <source>
        <dbReference type="Proteomes" id="UP000011550"/>
    </source>
</evidence>
<dbReference type="Pfam" id="PF10604">
    <property type="entry name" value="Polyketide_cyc2"/>
    <property type="match status" value="1"/>
</dbReference>
<name>M0IGY0_9EURY</name>
<dbReference type="EMBL" id="AOLN01000011">
    <property type="protein sequence ID" value="ELZ95103.1"/>
    <property type="molecule type" value="Genomic_DNA"/>
</dbReference>
<feature type="region of interest" description="Disordered" evidence="1">
    <location>
        <begin position="151"/>
        <end position="170"/>
    </location>
</feature>
<dbReference type="InterPro" id="IPR023393">
    <property type="entry name" value="START-like_dom_sf"/>
</dbReference>
<dbReference type="PANTHER" id="PTHR36166">
    <property type="entry name" value="CHROMOSOME 9, WHOLE GENOME SHOTGUN SEQUENCE"/>
    <property type="match status" value="1"/>
</dbReference>
<dbReference type="Proteomes" id="UP000011550">
    <property type="component" value="Unassembled WGS sequence"/>
</dbReference>
<proteinExistence type="predicted"/>